<organism evidence="2 3">
    <name type="scientific">Orbilia brochopaga</name>
    <dbReference type="NCBI Taxonomy" id="3140254"/>
    <lineage>
        <taxon>Eukaryota</taxon>
        <taxon>Fungi</taxon>
        <taxon>Dikarya</taxon>
        <taxon>Ascomycota</taxon>
        <taxon>Pezizomycotina</taxon>
        <taxon>Orbiliomycetes</taxon>
        <taxon>Orbiliales</taxon>
        <taxon>Orbiliaceae</taxon>
        <taxon>Orbilia</taxon>
    </lineage>
</organism>
<evidence type="ECO:0000313" key="2">
    <source>
        <dbReference type="EMBL" id="KAK6337896.1"/>
    </source>
</evidence>
<dbReference type="Gene3D" id="3.20.20.80">
    <property type="entry name" value="Glycosidases"/>
    <property type="match status" value="1"/>
</dbReference>
<dbReference type="EMBL" id="JAVHNQ010000010">
    <property type="protein sequence ID" value="KAK6337896.1"/>
    <property type="molecule type" value="Genomic_DNA"/>
</dbReference>
<feature type="region of interest" description="Disordered" evidence="1">
    <location>
        <begin position="51"/>
        <end position="72"/>
    </location>
</feature>
<sequence length="397" mass="43247">MPPLKVIAVSGILAARLTHYFFSESTSIYRLSVELGLLTTILALLWKPNADTPPDTSSKKQPGNMAPENRSSNGVWLDNAFVSSPSSIENVPRVANFLRDNLVDFWFVNIGALSRGGVLPDGIISCRHVIDFLSAVAAWEAANGGKKFKVLAWLTGHTDPTDPSTYIDVTDSTIRAAVVNQCRKIAVSSVENSYTAGANREFDGIQLQFEPAAPTSESFESLKALMREVRDGIGHGKWTSFVAPRYGDAGTFWWNKQGYHYLARYVDLLCASTYDFQAASPEDYSTWMKGQTTDILRAVSGVMWGNDKNHPAPHNMKVMLGFPAFPQSKQHSTAIETVAAAAKGTIDGLEALGDDKSSLGYFGGAAVYLYTDGSGKDGYSAESTDWAAFRQVWLGLE</sequence>
<evidence type="ECO:0000313" key="3">
    <source>
        <dbReference type="Proteomes" id="UP001375240"/>
    </source>
</evidence>
<dbReference type="AlphaFoldDB" id="A0AAV9UCG9"/>
<evidence type="ECO:0008006" key="4">
    <source>
        <dbReference type="Google" id="ProtNLM"/>
    </source>
</evidence>
<evidence type="ECO:0000256" key="1">
    <source>
        <dbReference type="SAM" id="MobiDB-lite"/>
    </source>
</evidence>
<keyword evidence="3" id="KW-1185">Reference proteome</keyword>
<proteinExistence type="predicted"/>
<dbReference type="Proteomes" id="UP001375240">
    <property type="component" value="Unassembled WGS sequence"/>
</dbReference>
<name>A0AAV9UCG9_9PEZI</name>
<dbReference type="SUPFAM" id="SSF51445">
    <property type="entry name" value="(Trans)glycosidases"/>
    <property type="match status" value="1"/>
</dbReference>
<accession>A0AAV9UCG9</accession>
<dbReference type="InterPro" id="IPR017853">
    <property type="entry name" value="GH"/>
</dbReference>
<reference evidence="2 3" key="1">
    <citation type="submission" date="2019-10" db="EMBL/GenBank/DDBJ databases">
        <authorList>
            <person name="Palmer J.M."/>
        </authorList>
    </citation>
    <scope>NUCLEOTIDE SEQUENCE [LARGE SCALE GENOMIC DNA]</scope>
    <source>
        <strain evidence="2 3">TWF696</strain>
    </source>
</reference>
<protein>
    <recommendedName>
        <fullName evidence="4">GH18 domain-containing protein</fullName>
    </recommendedName>
</protein>
<comment type="caution">
    <text evidence="2">The sequence shown here is derived from an EMBL/GenBank/DDBJ whole genome shotgun (WGS) entry which is preliminary data.</text>
</comment>
<gene>
    <name evidence="2" type="ORF">TWF696_001374</name>
</gene>